<feature type="region of interest" description="Disordered" evidence="1">
    <location>
        <begin position="33"/>
        <end position="66"/>
    </location>
</feature>
<dbReference type="EMBL" id="JBBNAG010000008">
    <property type="protein sequence ID" value="KAK9112894.1"/>
    <property type="molecule type" value="Genomic_DNA"/>
</dbReference>
<accession>A0AAP0ICK2</accession>
<organism evidence="2 3">
    <name type="scientific">Stephania cephalantha</name>
    <dbReference type="NCBI Taxonomy" id="152367"/>
    <lineage>
        <taxon>Eukaryota</taxon>
        <taxon>Viridiplantae</taxon>
        <taxon>Streptophyta</taxon>
        <taxon>Embryophyta</taxon>
        <taxon>Tracheophyta</taxon>
        <taxon>Spermatophyta</taxon>
        <taxon>Magnoliopsida</taxon>
        <taxon>Ranunculales</taxon>
        <taxon>Menispermaceae</taxon>
        <taxon>Menispermoideae</taxon>
        <taxon>Cissampelideae</taxon>
        <taxon>Stephania</taxon>
    </lineage>
</organism>
<feature type="compositionally biased region" description="Basic and acidic residues" evidence="1">
    <location>
        <begin position="151"/>
        <end position="160"/>
    </location>
</feature>
<sequence>MLPINRSLPFDPPVEICIDLSISLCLSLSLSRSSRKQEPHRNPKKPKIALFAPSFSPPSPSSRPSISRFSLVSLVPPLGVLPSPSPFPALSSLGPALNPNPSRPLSCRPSPPPFSASPSRHPRSLSFSPAAVHPAYAGPLRSVPHSAMAEGGREREQMIW</sequence>
<protein>
    <submittedName>
        <fullName evidence="2">Uncharacterized protein</fullName>
    </submittedName>
</protein>
<evidence type="ECO:0000313" key="3">
    <source>
        <dbReference type="Proteomes" id="UP001419268"/>
    </source>
</evidence>
<proteinExistence type="predicted"/>
<reference evidence="2 3" key="1">
    <citation type="submission" date="2024-01" db="EMBL/GenBank/DDBJ databases">
        <title>Genome assemblies of Stephania.</title>
        <authorList>
            <person name="Yang L."/>
        </authorList>
    </citation>
    <scope>NUCLEOTIDE SEQUENCE [LARGE SCALE GENOMIC DNA]</scope>
    <source>
        <strain evidence="2">JXDWG</strain>
        <tissue evidence="2">Leaf</tissue>
    </source>
</reference>
<keyword evidence="3" id="KW-1185">Reference proteome</keyword>
<comment type="caution">
    <text evidence="2">The sequence shown here is derived from an EMBL/GenBank/DDBJ whole genome shotgun (WGS) entry which is preliminary data.</text>
</comment>
<gene>
    <name evidence="2" type="ORF">Scep_020413</name>
</gene>
<evidence type="ECO:0000313" key="2">
    <source>
        <dbReference type="EMBL" id="KAK9112894.1"/>
    </source>
</evidence>
<evidence type="ECO:0000256" key="1">
    <source>
        <dbReference type="SAM" id="MobiDB-lite"/>
    </source>
</evidence>
<dbReference type="AlphaFoldDB" id="A0AAP0ICK2"/>
<feature type="compositionally biased region" description="Low complexity" evidence="1">
    <location>
        <begin position="91"/>
        <end position="108"/>
    </location>
</feature>
<name>A0AAP0ICK2_9MAGN</name>
<feature type="region of interest" description="Disordered" evidence="1">
    <location>
        <begin position="91"/>
        <end position="160"/>
    </location>
</feature>
<dbReference type="Proteomes" id="UP001419268">
    <property type="component" value="Unassembled WGS sequence"/>
</dbReference>